<keyword evidence="2" id="KW-1185">Reference proteome</keyword>
<dbReference type="Proteomes" id="UP000887159">
    <property type="component" value="Unassembled WGS sequence"/>
</dbReference>
<dbReference type="EMBL" id="BMAU01021388">
    <property type="protein sequence ID" value="GFY29569.1"/>
    <property type="molecule type" value="Genomic_DNA"/>
</dbReference>
<proteinExistence type="predicted"/>
<protein>
    <submittedName>
        <fullName evidence="1">Uncharacterized transposon-derived protein F52C9.6</fullName>
    </submittedName>
</protein>
<comment type="caution">
    <text evidence="1">The sequence shown here is derived from an EMBL/GenBank/DDBJ whole genome shotgun (WGS) entry which is preliminary data.</text>
</comment>
<name>A0A8X7BGD8_TRICX</name>
<gene>
    <name evidence="1" type="ORF">TNCV_2627391</name>
</gene>
<evidence type="ECO:0000313" key="2">
    <source>
        <dbReference type="Proteomes" id="UP000887159"/>
    </source>
</evidence>
<sequence length="91" mass="10814">MNGSWRIRSNLKLYKIYKQPDTVKCVKLQRLKWPGHLARMNVRCYKKILLAKPMGNKPRGRPTLKWIDCIEKDLNISKVKNWKTFAKSRDA</sequence>
<organism evidence="1 2">
    <name type="scientific">Trichonephila clavipes</name>
    <name type="common">Golden silk orbweaver</name>
    <name type="synonym">Nephila clavipes</name>
    <dbReference type="NCBI Taxonomy" id="2585209"/>
    <lineage>
        <taxon>Eukaryota</taxon>
        <taxon>Metazoa</taxon>
        <taxon>Ecdysozoa</taxon>
        <taxon>Arthropoda</taxon>
        <taxon>Chelicerata</taxon>
        <taxon>Arachnida</taxon>
        <taxon>Araneae</taxon>
        <taxon>Araneomorphae</taxon>
        <taxon>Entelegynae</taxon>
        <taxon>Araneoidea</taxon>
        <taxon>Nephilidae</taxon>
        <taxon>Trichonephila</taxon>
    </lineage>
</organism>
<reference evidence="1" key="1">
    <citation type="submission" date="2020-08" db="EMBL/GenBank/DDBJ databases">
        <title>Multicomponent nature underlies the extraordinary mechanical properties of spider dragline silk.</title>
        <authorList>
            <person name="Kono N."/>
            <person name="Nakamura H."/>
            <person name="Mori M."/>
            <person name="Yoshida Y."/>
            <person name="Ohtoshi R."/>
            <person name="Malay A.D."/>
            <person name="Moran D.A.P."/>
            <person name="Tomita M."/>
            <person name="Numata K."/>
            <person name="Arakawa K."/>
        </authorList>
    </citation>
    <scope>NUCLEOTIDE SEQUENCE</scope>
</reference>
<accession>A0A8X7BGD8</accession>
<dbReference type="AlphaFoldDB" id="A0A8X7BGD8"/>
<evidence type="ECO:0000313" key="1">
    <source>
        <dbReference type="EMBL" id="GFY29569.1"/>
    </source>
</evidence>